<evidence type="ECO:0000313" key="1">
    <source>
        <dbReference type="EMBL" id="MCU6765575.1"/>
    </source>
</evidence>
<dbReference type="EMBL" id="JAOQJL010000015">
    <property type="protein sequence ID" value="MCU6765575.1"/>
    <property type="molecule type" value="Genomic_DNA"/>
</dbReference>
<reference evidence="1 2" key="1">
    <citation type="journal article" date="2021" name="ISME Commun">
        <title>Automated analysis of genomic sequences facilitates high-throughput and comprehensive description of bacteria.</title>
        <authorList>
            <person name="Hitch T.C.A."/>
        </authorList>
    </citation>
    <scope>NUCLEOTIDE SEQUENCE [LARGE SCALE GENOMIC DNA]</scope>
    <source>
        <strain evidence="1 2">Sanger_23</strain>
    </source>
</reference>
<gene>
    <name evidence="1" type="ORF">OCV61_09135</name>
</gene>
<evidence type="ECO:0000313" key="2">
    <source>
        <dbReference type="Proteomes" id="UP001652409"/>
    </source>
</evidence>
<proteinExistence type="predicted"/>
<dbReference type="RefSeq" id="WP_158421535.1">
    <property type="nucleotide sequence ID" value="NZ_JAOQJL010000015.1"/>
</dbReference>
<accession>A0ABT2TTL5</accession>
<name>A0ABT2TTL5_9FIRM</name>
<dbReference type="Proteomes" id="UP001652409">
    <property type="component" value="Unassembled WGS sequence"/>
</dbReference>
<keyword evidence="2" id="KW-1185">Reference proteome</keyword>
<protein>
    <recommendedName>
        <fullName evidence="3">Ferredoxin</fullName>
    </recommendedName>
</protein>
<organism evidence="1 2">
    <name type="scientific">Blautia ammoniilytica</name>
    <dbReference type="NCBI Taxonomy" id="2981782"/>
    <lineage>
        <taxon>Bacteria</taxon>
        <taxon>Bacillati</taxon>
        <taxon>Bacillota</taxon>
        <taxon>Clostridia</taxon>
        <taxon>Lachnospirales</taxon>
        <taxon>Lachnospiraceae</taxon>
        <taxon>Blautia</taxon>
    </lineage>
</organism>
<sequence>MMIEIVSVEQKEVTDQEAAEAINTIKRYCGTRHCLDCAIQEVCEEYFDRSDYDPAEWPEVEVPDA</sequence>
<comment type="caution">
    <text evidence="1">The sequence shown here is derived from an EMBL/GenBank/DDBJ whole genome shotgun (WGS) entry which is preliminary data.</text>
</comment>
<evidence type="ECO:0008006" key="3">
    <source>
        <dbReference type="Google" id="ProtNLM"/>
    </source>
</evidence>